<dbReference type="HOGENOM" id="CLU_026885_0_1_11"/>
<dbReference type="EC" id="2.5.1.54" evidence="4"/>
<evidence type="ECO:0000256" key="2">
    <source>
        <dbReference type="ARBA" id="ARBA00022679"/>
    </source>
</evidence>
<keyword evidence="3" id="KW-0464">Manganese</keyword>
<keyword evidence="3" id="KW-0104">Cadmium</keyword>
<dbReference type="PANTHER" id="PTHR21337">
    <property type="entry name" value="PHOSPHO-2-DEHYDRO-3-DEOXYHEPTONATE ALDOLASE 1, 2"/>
    <property type="match status" value="1"/>
</dbReference>
<protein>
    <recommendedName>
        <fullName evidence="4">Phospho-2-dehydro-3-deoxyheptonate aldolase</fullName>
        <ecNumber evidence="4">2.5.1.54</ecNumber>
    </recommendedName>
</protein>
<accession>Q8CY24</accession>
<dbReference type="EMBL" id="BA000035">
    <property type="protein sequence ID" value="BAC18883.1"/>
    <property type="molecule type" value="Genomic_DNA"/>
</dbReference>
<feature type="binding site" evidence="3">
    <location>
        <position position="105"/>
    </location>
    <ligand>
        <name>Mn(2+)</name>
        <dbReference type="ChEBI" id="CHEBI:29035"/>
    </ligand>
</feature>
<dbReference type="STRING" id="196164.gene:10742501"/>
<keyword evidence="2 4" id="KW-0808">Transferase</keyword>
<organism evidence="5 6">
    <name type="scientific">Corynebacterium efficiens (strain DSM 44549 / YS-314 / AJ 12310 / JCM 11189 / NBRC 100395)</name>
    <dbReference type="NCBI Taxonomy" id="196164"/>
    <lineage>
        <taxon>Bacteria</taxon>
        <taxon>Bacillati</taxon>
        <taxon>Actinomycetota</taxon>
        <taxon>Actinomycetes</taxon>
        <taxon>Mycobacteriales</taxon>
        <taxon>Corynebacteriaceae</taxon>
        <taxon>Corynebacterium</taxon>
    </lineage>
</organism>
<comment type="catalytic activity">
    <reaction evidence="4">
        <text>D-erythrose 4-phosphate + phosphoenolpyruvate + H2O = 7-phospho-2-dehydro-3-deoxy-D-arabino-heptonate + phosphate</text>
        <dbReference type="Rhea" id="RHEA:14717"/>
        <dbReference type="ChEBI" id="CHEBI:15377"/>
        <dbReference type="ChEBI" id="CHEBI:16897"/>
        <dbReference type="ChEBI" id="CHEBI:43474"/>
        <dbReference type="ChEBI" id="CHEBI:58394"/>
        <dbReference type="ChEBI" id="CHEBI:58702"/>
        <dbReference type="EC" id="2.5.1.54"/>
    </reaction>
</comment>
<dbReference type="GO" id="GO:0009423">
    <property type="term" value="P:chorismate biosynthetic process"/>
    <property type="evidence" value="ECO:0007669"/>
    <property type="project" value="UniProtKB-UniPathway"/>
</dbReference>
<evidence type="ECO:0000256" key="4">
    <source>
        <dbReference type="RuleBase" id="RU363071"/>
    </source>
</evidence>
<dbReference type="GO" id="GO:0008652">
    <property type="term" value="P:amino acid biosynthetic process"/>
    <property type="evidence" value="ECO:0007669"/>
    <property type="project" value="UniProtKB-KW"/>
</dbReference>
<dbReference type="UniPathway" id="UPA00053">
    <property type="reaction ID" value="UER00084"/>
</dbReference>
<comment type="pathway">
    <text evidence="4">Metabolic intermediate biosynthesis; chorismate biosynthesis; chorismate from D-erythrose 4-phosphate and phosphoenolpyruvate: step 1/7.</text>
</comment>
<dbReference type="PANTHER" id="PTHR21337:SF0">
    <property type="entry name" value="PHOSPHO-2-DEHYDRO-3-DEOXYHEPTONATE ALDOLASE"/>
    <property type="match status" value="1"/>
</dbReference>
<evidence type="ECO:0000256" key="3">
    <source>
        <dbReference type="PIRSR" id="PIRSR602480-1"/>
    </source>
</evidence>
<dbReference type="NCBIfam" id="TIGR01358">
    <property type="entry name" value="DAHP_synth_II"/>
    <property type="match status" value="1"/>
</dbReference>
<dbReference type="GO" id="GO:0003849">
    <property type="term" value="F:3-deoxy-7-phosphoheptulonate synthase activity"/>
    <property type="evidence" value="ECO:0007669"/>
    <property type="project" value="UniProtKB-EC"/>
</dbReference>
<comment type="similarity">
    <text evidence="1 4">Belongs to the class-II DAHP synthase family.</text>
</comment>
<dbReference type="AlphaFoldDB" id="Q8CY24"/>
<evidence type="ECO:0000313" key="6">
    <source>
        <dbReference type="Proteomes" id="UP000001409"/>
    </source>
</evidence>
<proteinExistence type="inferred from homology"/>
<reference evidence="5 6" key="1">
    <citation type="journal article" date="2003" name="Genome Res.">
        <title>Comparative complete genome sequence analysis of the amino acid replacements responsible for the thermostability of Corynebacterium efficiens.</title>
        <authorList>
            <person name="Nishio Y."/>
            <person name="Nakamura Y."/>
            <person name="Kawarabayasi Y."/>
            <person name="Usuda Y."/>
            <person name="Kimura E."/>
            <person name="Sugimoto S."/>
            <person name="Matsui K."/>
            <person name="Yamagishi A."/>
            <person name="Kikuchi H."/>
            <person name="Ikeo K."/>
            <person name="Gojobori T."/>
        </authorList>
    </citation>
    <scope>NUCLEOTIDE SEQUENCE [LARGE SCALE GENOMIC DNA]</scope>
    <source>
        <strain evidence="6">DSM 44549 / YS-314 / AJ 12310 / JCM 11189 / NBRC 100395</strain>
    </source>
</reference>
<feature type="binding site" evidence="3">
    <location>
        <position position="459"/>
    </location>
    <ligand>
        <name>Mn(2+)</name>
        <dbReference type="ChEBI" id="CHEBI:29035"/>
    </ligand>
</feature>
<dbReference type="InterPro" id="IPR013785">
    <property type="entry name" value="Aldolase_TIM"/>
</dbReference>
<dbReference type="Pfam" id="PF01474">
    <property type="entry name" value="DAHP_synth_2"/>
    <property type="match status" value="1"/>
</dbReference>
<feature type="binding site" evidence="3">
    <location>
        <begin position="301"/>
        <end position="302"/>
    </location>
    <ligand>
        <name>phosphoenolpyruvate</name>
        <dbReference type="ChEBI" id="CHEBI:58702"/>
    </ligand>
</feature>
<dbReference type="Proteomes" id="UP000001409">
    <property type="component" value="Chromosome"/>
</dbReference>
<dbReference type="KEGG" id="cef:CE2073"/>
<keyword evidence="6" id="KW-1185">Reference proteome</keyword>
<feature type="binding site" evidence="3">
    <location>
        <position position="387"/>
    </location>
    <ligand>
        <name>Mn(2+)</name>
        <dbReference type="ChEBI" id="CHEBI:29035"/>
    </ligand>
</feature>
<sequence>MQHTPFHVKGLRRAMNRGVSWTVDIPKEVLPDLPPLPEGMNEQFQDTIARDAKQQPTWDRAQADNVRRILESVPPIVVAPEVIELKKKLADVANGKAFLLQGGDCAETFESNTEPHIRANIKTLLQMAVVLTYGASTPVIKMARIAGQYAKPRSADLDANGLPNYRGDIVNGVEATPEARRHDPARMIRAYANSSAAMNLVRALTSSGTANLYRLSDWNREFVANSPAGARYEALAREIDSGLRFMEACGVSDESLRTAEIYCSHEALLVDYERSMLRLGEDENGEQALYDLSAHQLWIGERTRGMDDFHVNFAAMIANPVGIKIGPGITPEEAVAYADKLDPNFEPGRLTMVARMGHDKVRSVLPGVIQAVEASGHKVIWQSDPMHGNTFTASNGYKTRHFDKVIDEVQGFFEVHRALGTHPGGIHIEFTGEDVTECLGGAEDITDVDLPGRYESACDPRLNTQQSLELSFLVAEMLRN</sequence>
<keyword evidence="3" id="KW-0170">Cobalt</keyword>
<comment type="cofactor">
    <cofactor evidence="3">
        <name>Mn(2+)</name>
        <dbReference type="ChEBI" id="CHEBI:29035"/>
    </cofactor>
    <cofactor evidence="3">
        <name>Co(2+)</name>
        <dbReference type="ChEBI" id="CHEBI:48828"/>
    </cofactor>
    <cofactor evidence="3">
        <name>Cd(2+)</name>
        <dbReference type="ChEBI" id="CHEBI:48775"/>
    </cofactor>
    <text evidence="3">Binds 1 divalent cation per subunit. The enzyme is active with manganese, cobalt or cadmium ions.</text>
</comment>
<feature type="binding site" evidence="3">
    <location>
        <position position="144"/>
    </location>
    <ligand>
        <name>phosphoenolpyruvate</name>
        <dbReference type="ChEBI" id="CHEBI:58702"/>
    </ligand>
</feature>
<dbReference type="InterPro" id="IPR002480">
    <property type="entry name" value="DAHP_synth_2"/>
</dbReference>
<feature type="binding site" evidence="3">
    <location>
        <position position="324"/>
    </location>
    <ligand>
        <name>phosphoenolpyruvate</name>
        <dbReference type="ChEBI" id="CHEBI:58702"/>
    </ligand>
</feature>
<name>Q8CY24_COREF</name>
<keyword evidence="4" id="KW-0057">Aromatic amino acid biosynthesis</keyword>
<dbReference type="eggNOG" id="COG3200">
    <property type="taxonomic scope" value="Bacteria"/>
</dbReference>
<evidence type="ECO:0000313" key="5">
    <source>
        <dbReference type="EMBL" id="BAC18883.1"/>
    </source>
</evidence>
<dbReference type="Gene3D" id="3.20.20.70">
    <property type="entry name" value="Aldolase class I"/>
    <property type="match status" value="1"/>
</dbReference>
<feature type="binding site" evidence="3">
    <location>
        <position position="355"/>
    </location>
    <ligand>
        <name>phosphoenolpyruvate</name>
        <dbReference type="ChEBI" id="CHEBI:58702"/>
    </ligand>
</feature>
<keyword evidence="4" id="KW-0028">Amino-acid biosynthesis</keyword>
<dbReference type="GO" id="GO:0009073">
    <property type="term" value="P:aromatic amino acid family biosynthetic process"/>
    <property type="evidence" value="ECO:0007669"/>
    <property type="project" value="UniProtKB-KW"/>
</dbReference>
<dbReference type="SUPFAM" id="SSF51569">
    <property type="entry name" value="Aldolase"/>
    <property type="match status" value="1"/>
</dbReference>
<evidence type="ECO:0000256" key="1">
    <source>
        <dbReference type="ARBA" id="ARBA00008911"/>
    </source>
</evidence>
<feature type="binding site" evidence="3">
    <location>
        <position position="429"/>
    </location>
    <ligand>
        <name>Mn(2+)</name>
        <dbReference type="ChEBI" id="CHEBI:29035"/>
    </ligand>
</feature>